<sequence length="241" mass="26984">MVGRYPTLREQKLALLVAIKDHLVAVAVVVLETIVTAAQANKNRLTTALTGYCTRKYLLGLVKGTTLDSMCPNVALHRQNKSINDFSGHHPVSYQKWSQLLKKQIDELLYRGIEDLWISGTLTGLFAVTLLGYGYKFVGKGTPKSNADRFGNEACVYHRLEPIQGTFVPVYLGTIDLCKMDREFPHRSGHTLGFMMFLSWAGDRLSVSDKAYWSLKDRGVKGSKKGSTRILNKRKKVMAKS</sequence>
<protein>
    <submittedName>
        <fullName evidence="2">Uncharacterized protein</fullName>
    </submittedName>
</protein>
<dbReference type="OrthoDB" id="8905873at2759"/>
<gene>
    <name evidence="2" type="ORF">CFIMG_008102RA00001</name>
</gene>
<keyword evidence="1" id="KW-0472">Membrane</keyword>
<dbReference type="Proteomes" id="UP000222788">
    <property type="component" value="Unassembled WGS sequence"/>
</dbReference>
<feature type="transmembrane region" description="Helical" evidence="1">
    <location>
        <begin position="116"/>
        <end position="135"/>
    </location>
</feature>
<proteinExistence type="predicted"/>
<reference evidence="2 3" key="1">
    <citation type="journal article" date="2013" name="Fungal Biol.">
        <title>Analysis of microsatellite markers in the genome of the plant pathogen Ceratocystis fimbriata.</title>
        <authorList>
            <person name="Simpson M.C."/>
            <person name="Wilken P.M."/>
            <person name="Coetzee M.P."/>
            <person name="Wingfield M.J."/>
            <person name="Wingfield B.D."/>
        </authorList>
    </citation>
    <scope>NUCLEOTIDE SEQUENCE [LARGE SCALE GENOMIC DNA]</scope>
    <source>
        <strain evidence="2 3">CBS 114723</strain>
    </source>
</reference>
<dbReference type="STRING" id="1035309.A0A2C5WYB8"/>
<keyword evidence="1" id="KW-0812">Transmembrane</keyword>
<evidence type="ECO:0000313" key="2">
    <source>
        <dbReference type="EMBL" id="PHH53819.1"/>
    </source>
</evidence>
<evidence type="ECO:0000256" key="1">
    <source>
        <dbReference type="SAM" id="Phobius"/>
    </source>
</evidence>
<reference evidence="2 3" key="2">
    <citation type="journal article" date="2013" name="IMA Fungus">
        <title>IMA Genome-F 1: Ceratocystis fimbriata: Draft nuclear genome sequence for the plant pathogen, Ceratocystis fimbriata.</title>
        <authorList>
            <person name="Wilken P.M."/>
            <person name="Steenkamp E.T."/>
            <person name="Wingfield M.J."/>
            <person name="de Beer Z.W."/>
            <person name="Wingfield B.D."/>
        </authorList>
    </citation>
    <scope>NUCLEOTIDE SEQUENCE [LARGE SCALE GENOMIC DNA]</scope>
    <source>
        <strain evidence="2 3">CBS 114723</strain>
    </source>
</reference>
<dbReference type="AlphaFoldDB" id="A0A2C5WYB8"/>
<name>A0A2C5WYB8_9PEZI</name>
<comment type="caution">
    <text evidence="2">The sequence shown here is derived from an EMBL/GenBank/DDBJ whole genome shotgun (WGS) entry which is preliminary data.</text>
</comment>
<dbReference type="EMBL" id="APWK03000036">
    <property type="protein sequence ID" value="PHH53819.1"/>
    <property type="molecule type" value="Genomic_DNA"/>
</dbReference>
<accession>A0A2C5WYB8</accession>
<evidence type="ECO:0000313" key="3">
    <source>
        <dbReference type="Proteomes" id="UP000222788"/>
    </source>
</evidence>
<feature type="transmembrane region" description="Helical" evidence="1">
    <location>
        <begin position="12"/>
        <end position="35"/>
    </location>
</feature>
<keyword evidence="1" id="KW-1133">Transmembrane helix</keyword>
<keyword evidence="3" id="KW-1185">Reference proteome</keyword>
<organism evidence="2 3">
    <name type="scientific">Ceratocystis fimbriata CBS 114723</name>
    <dbReference type="NCBI Taxonomy" id="1035309"/>
    <lineage>
        <taxon>Eukaryota</taxon>
        <taxon>Fungi</taxon>
        <taxon>Dikarya</taxon>
        <taxon>Ascomycota</taxon>
        <taxon>Pezizomycotina</taxon>
        <taxon>Sordariomycetes</taxon>
        <taxon>Hypocreomycetidae</taxon>
        <taxon>Microascales</taxon>
        <taxon>Ceratocystidaceae</taxon>
        <taxon>Ceratocystis</taxon>
    </lineage>
</organism>